<dbReference type="AlphaFoldDB" id="A0A183J137"/>
<name>A0A183J137_9BILA</name>
<evidence type="ECO:0000256" key="1">
    <source>
        <dbReference type="SAM" id="MobiDB-lite"/>
    </source>
</evidence>
<accession>A0A183J137</accession>
<dbReference type="WBParaSite" id="SBAD_0000993301-mRNA-1">
    <property type="protein sequence ID" value="SBAD_0000993301-mRNA-1"/>
    <property type="gene ID" value="SBAD_0000993301"/>
</dbReference>
<gene>
    <name evidence="2" type="ORF">SBAD_LOCUS9585</name>
</gene>
<feature type="region of interest" description="Disordered" evidence="1">
    <location>
        <begin position="263"/>
        <end position="315"/>
    </location>
</feature>
<reference evidence="2 3" key="2">
    <citation type="submission" date="2018-11" db="EMBL/GenBank/DDBJ databases">
        <authorList>
            <consortium name="Pathogen Informatics"/>
        </authorList>
    </citation>
    <scope>NUCLEOTIDE SEQUENCE [LARGE SCALE GENOMIC DNA]</scope>
</reference>
<keyword evidence="3" id="KW-1185">Reference proteome</keyword>
<dbReference type="EMBL" id="UZAM01012902">
    <property type="protein sequence ID" value="VDP24094.1"/>
    <property type="molecule type" value="Genomic_DNA"/>
</dbReference>
<proteinExistence type="predicted"/>
<evidence type="ECO:0000313" key="3">
    <source>
        <dbReference type="Proteomes" id="UP000270296"/>
    </source>
</evidence>
<evidence type="ECO:0000313" key="2">
    <source>
        <dbReference type="EMBL" id="VDP24094.1"/>
    </source>
</evidence>
<organism evidence="4">
    <name type="scientific">Soboliphyme baturini</name>
    <dbReference type="NCBI Taxonomy" id="241478"/>
    <lineage>
        <taxon>Eukaryota</taxon>
        <taxon>Metazoa</taxon>
        <taxon>Ecdysozoa</taxon>
        <taxon>Nematoda</taxon>
        <taxon>Enoplea</taxon>
        <taxon>Dorylaimia</taxon>
        <taxon>Dioctophymatida</taxon>
        <taxon>Dioctophymatoidea</taxon>
        <taxon>Soboliphymatidae</taxon>
        <taxon>Soboliphyme</taxon>
    </lineage>
</organism>
<sequence>MCVDRKTFWTSTRMFLLQFSAIWHGLMAKPMLQLRNVGKPYALTAVRKTRPPGKCFRLASIVEQTVVIFLLLHWRRPDERNERFTRLIQFRNSSSKVQHQWWKAPEFVPRLNHIDSYVDGIEPTCIQPQNYAIPPVIFQPERIGGCDLNLATNVFPQTSPVPPFSAFGKRFPTTIQPMNWTTLPSPSVMPLPAVHGVQPLHVWPQKHLLPLRPLPPALLNPRGNAKFLQLNQKGSIPPGYTANFTTINPGIGPPIPAILIKKKRRKKPRKIKSESIEEETTCNVQKNDESKGIQANPVVVNDNSESSKEDSASPKYESLTAFIFSVSISNVN</sequence>
<evidence type="ECO:0000313" key="4">
    <source>
        <dbReference type="WBParaSite" id="SBAD_0000993301-mRNA-1"/>
    </source>
</evidence>
<protein>
    <submittedName>
        <fullName evidence="2 4">Uncharacterized protein</fullName>
    </submittedName>
</protein>
<reference evidence="4" key="1">
    <citation type="submission" date="2016-06" db="UniProtKB">
        <authorList>
            <consortium name="WormBaseParasite"/>
        </authorList>
    </citation>
    <scope>IDENTIFICATION</scope>
</reference>
<dbReference type="Proteomes" id="UP000270296">
    <property type="component" value="Unassembled WGS sequence"/>
</dbReference>